<gene>
    <name evidence="1" type="ORF">BV25DRAFT_1917790</name>
</gene>
<reference evidence="1" key="2">
    <citation type="journal article" date="2022" name="New Phytol.">
        <title>Evolutionary transition to the ectomycorrhizal habit in the genomes of a hyperdiverse lineage of mushroom-forming fungi.</title>
        <authorList>
            <person name="Looney B."/>
            <person name="Miyauchi S."/>
            <person name="Morin E."/>
            <person name="Drula E."/>
            <person name="Courty P.E."/>
            <person name="Kohler A."/>
            <person name="Kuo A."/>
            <person name="LaButti K."/>
            <person name="Pangilinan J."/>
            <person name="Lipzen A."/>
            <person name="Riley R."/>
            <person name="Andreopoulos W."/>
            <person name="He G."/>
            <person name="Johnson J."/>
            <person name="Nolan M."/>
            <person name="Tritt A."/>
            <person name="Barry K.W."/>
            <person name="Grigoriev I.V."/>
            <person name="Nagy L.G."/>
            <person name="Hibbett D."/>
            <person name="Henrissat B."/>
            <person name="Matheny P.B."/>
            <person name="Labbe J."/>
            <person name="Martin F.M."/>
        </authorList>
    </citation>
    <scope>NUCLEOTIDE SEQUENCE</scope>
    <source>
        <strain evidence="1">HHB10654</strain>
    </source>
</reference>
<comment type="caution">
    <text evidence="1">The sequence shown here is derived from an EMBL/GenBank/DDBJ whole genome shotgun (WGS) entry which is preliminary data.</text>
</comment>
<dbReference type="Proteomes" id="UP000814140">
    <property type="component" value="Unassembled WGS sequence"/>
</dbReference>
<name>A0ACB8SWD8_9AGAM</name>
<protein>
    <submittedName>
        <fullName evidence="1">Uncharacterized protein</fullName>
    </submittedName>
</protein>
<organism evidence="1 2">
    <name type="scientific">Artomyces pyxidatus</name>
    <dbReference type="NCBI Taxonomy" id="48021"/>
    <lineage>
        <taxon>Eukaryota</taxon>
        <taxon>Fungi</taxon>
        <taxon>Dikarya</taxon>
        <taxon>Basidiomycota</taxon>
        <taxon>Agaricomycotina</taxon>
        <taxon>Agaricomycetes</taxon>
        <taxon>Russulales</taxon>
        <taxon>Auriscalpiaceae</taxon>
        <taxon>Artomyces</taxon>
    </lineage>
</organism>
<sequence>MQFFTAVIALVFASVAVAAPAPAPDAAAALVEREPQGGTGCGIHCAPMWKA</sequence>
<keyword evidence="2" id="KW-1185">Reference proteome</keyword>
<evidence type="ECO:0000313" key="2">
    <source>
        <dbReference type="Proteomes" id="UP000814140"/>
    </source>
</evidence>
<evidence type="ECO:0000313" key="1">
    <source>
        <dbReference type="EMBL" id="KAI0060445.1"/>
    </source>
</evidence>
<reference evidence="1" key="1">
    <citation type="submission" date="2021-03" db="EMBL/GenBank/DDBJ databases">
        <authorList>
            <consortium name="DOE Joint Genome Institute"/>
            <person name="Ahrendt S."/>
            <person name="Looney B.P."/>
            <person name="Miyauchi S."/>
            <person name="Morin E."/>
            <person name="Drula E."/>
            <person name="Courty P.E."/>
            <person name="Chicoki N."/>
            <person name="Fauchery L."/>
            <person name="Kohler A."/>
            <person name="Kuo A."/>
            <person name="Labutti K."/>
            <person name="Pangilinan J."/>
            <person name="Lipzen A."/>
            <person name="Riley R."/>
            <person name="Andreopoulos W."/>
            <person name="He G."/>
            <person name="Johnson J."/>
            <person name="Barry K.W."/>
            <person name="Grigoriev I.V."/>
            <person name="Nagy L."/>
            <person name="Hibbett D."/>
            <person name="Henrissat B."/>
            <person name="Matheny P.B."/>
            <person name="Labbe J."/>
            <person name="Martin F."/>
        </authorList>
    </citation>
    <scope>NUCLEOTIDE SEQUENCE</scope>
    <source>
        <strain evidence="1">HHB10654</strain>
    </source>
</reference>
<dbReference type="EMBL" id="MU277219">
    <property type="protein sequence ID" value="KAI0060445.1"/>
    <property type="molecule type" value="Genomic_DNA"/>
</dbReference>
<accession>A0ACB8SWD8</accession>
<proteinExistence type="predicted"/>